<dbReference type="InterPro" id="IPR013108">
    <property type="entry name" value="Amidohydro_3"/>
</dbReference>
<reference evidence="3 4" key="1">
    <citation type="submission" date="2016-10" db="EMBL/GenBank/DDBJ databases">
        <authorList>
            <person name="de Groot N.N."/>
        </authorList>
    </citation>
    <scope>NUCLEOTIDE SEQUENCE [LARGE SCALE GENOMIC DNA]</scope>
    <source>
        <strain evidence="3 4">DSM 16077</strain>
    </source>
</reference>
<feature type="signal peptide" evidence="1">
    <location>
        <begin position="1"/>
        <end position="16"/>
    </location>
</feature>
<dbReference type="PROSITE" id="PS51257">
    <property type="entry name" value="PROKAR_LIPOPROTEIN"/>
    <property type="match status" value="1"/>
</dbReference>
<evidence type="ECO:0000313" key="3">
    <source>
        <dbReference type="EMBL" id="SDL82476.1"/>
    </source>
</evidence>
<evidence type="ECO:0000256" key="1">
    <source>
        <dbReference type="SAM" id="SignalP"/>
    </source>
</evidence>
<protein>
    <recommendedName>
        <fullName evidence="2">Amidohydrolase 3 domain-containing protein</fullName>
    </recommendedName>
</protein>
<name>A0A1G9N7I2_9PROT</name>
<dbReference type="Pfam" id="PF07969">
    <property type="entry name" value="Amidohydro_3"/>
    <property type="match status" value="1"/>
</dbReference>
<gene>
    <name evidence="3" type="ORF">SAMN04488568_102247</name>
</gene>
<dbReference type="PANTHER" id="PTHR22642:SF2">
    <property type="entry name" value="PROTEIN LONG AFTER FAR-RED 3"/>
    <property type="match status" value="1"/>
</dbReference>
<dbReference type="Proteomes" id="UP000199759">
    <property type="component" value="Unassembled WGS sequence"/>
</dbReference>
<dbReference type="InterPro" id="IPR011059">
    <property type="entry name" value="Metal-dep_hydrolase_composite"/>
</dbReference>
<dbReference type="GO" id="GO:0016810">
    <property type="term" value="F:hydrolase activity, acting on carbon-nitrogen (but not peptide) bonds"/>
    <property type="evidence" value="ECO:0007669"/>
    <property type="project" value="InterPro"/>
</dbReference>
<feature type="domain" description="Amidohydrolase 3" evidence="2">
    <location>
        <begin position="97"/>
        <end position="579"/>
    </location>
</feature>
<dbReference type="RefSeq" id="WP_091766517.1">
    <property type="nucleotide sequence ID" value="NZ_FNHG01000002.1"/>
</dbReference>
<dbReference type="PANTHER" id="PTHR22642">
    <property type="entry name" value="IMIDAZOLONEPROPIONASE"/>
    <property type="match status" value="1"/>
</dbReference>
<dbReference type="Gene3D" id="3.10.310.70">
    <property type="match status" value="1"/>
</dbReference>
<evidence type="ECO:0000313" key="4">
    <source>
        <dbReference type="Proteomes" id="UP000199759"/>
    </source>
</evidence>
<dbReference type="Gene3D" id="3.20.20.140">
    <property type="entry name" value="Metal-dependent hydrolases"/>
    <property type="match status" value="1"/>
</dbReference>
<dbReference type="EMBL" id="FNHG01000002">
    <property type="protein sequence ID" value="SDL82476.1"/>
    <property type="molecule type" value="Genomic_DNA"/>
</dbReference>
<evidence type="ECO:0000259" key="2">
    <source>
        <dbReference type="Pfam" id="PF07969"/>
    </source>
</evidence>
<organism evidence="3 4">
    <name type="scientific">Maricaulis salignorans</name>
    <dbReference type="NCBI Taxonomy" id="144026"/>
    <lineage>
        <taxon>Bacteria</taxon>
        <taxon>Pseudomonadati</taxon>
        <taxon>Pseudomonadota</taxon>
        <taxon>Alphaproteobacteria</taxon>
        <taxon>Maricaulales</taxon>
        <taxon>Maricaulaceae</taxon>
        <taxon>Maricaulis</taxon>
    </lineage>
</organism>
<dbReference type="InterPro" id="IPR033932">
    <property type="entry name" value="YtcJ-like"/>
</dbReference>
<keyword evidence="4" id="KW-1185">Reference proteome</keyword>
<proteinExistence type="predicted"/>
<feature type="chain" id="PRO_5011586417" description="Amidohydrolase 3 domain-containing protein" evidence="1">
    <location>
        <begin position="17"/>
        <end position="591"/>
    </location>
</feature>
<dbReference type="SUPFAM" id="SSF51556">
    <property type="entry name" value="Metallo-dependent hydrolases"/>
    <property type="match status" value="1"/>
</dbReference>
<dbReference type="OrthoDB" id="9811399at2"/>
<keyword evidence="1" id="KW-0732">Signal</keyword>
<sequence>MRAMNFLMPFCLWALAACGGPSGETIAPAPEAAPEAMTTERAAEGAIPAADLVFWGGNIHTANDNQPTVQAVAVQAGRIVFAGPQAGAEIWIGAHTRVVDLNGGAMYPGFTDSHVHVMGVGARERTLNLDDVTSIADLQARIAAAAAELDAGSVLYGRGWIETHWPEGRFPNRHDLDAVAPDHAVILTRADGHASVANSLALQQAGIGVDSVAPDGGEILREASGEPDGMLIDAAQYAVYSLIEQPSGSVRADTYAQGAQVMASLGWTGAHDMSVPYEDVAMIEALADAGRLPIRDYISINPGGYSRLAAETPRIAADGLVITRAVKMYMDGALGSRGAALLEPYSDRPESSGLLFPEGDEMLGVMTEALRSGVQINVHAIGDRGNRVLLDWIEEAMAAVPADERALPEHRWRDEHSQIIEPTDIPRFAELGVIASMQPSHAIGDLYFAPARLGAERLAGAYAWQSLLDAGAHLIGGSDAPVERGDPRIEFYAATARASLDGFQGDDWHGEEALSRQDALKLFTAWPAHASFREDELGTIEQGRIADLTIFSADIMTIPEAEILTVQPWMTVVDGEVVFEAPDAFHQSDEG</sequence>
<dbReference type="CDD" id="cd01300">
    <property type="entry name" value="YtcJ_like"/>
    <property type="match status" value="1"/>
</dbReference>
<dbReference type="STRING" id="144026.SAMN04488568_102247"/>
<dbReference type="InterPro" id="IPR032466">
    <property type="entry name" value="Metal_Hydrolase"/>
</dbReference>
<dbReference type="AlphaFoldDB" id="A0A1G9N7I2"/>
<dbReference type="Gene3D" id="2.30.40.10">
    <property type="entry name" value="Urease, subunit C, domain 1"/>
    <property type="match status" value="1"/>
</dbReference>
<accession>A0A1G9N7I2</accession>
<dbReference type="SUPFAM" id="SSF51338">
    <property type="entry name" value="Composite domain of metallo-dependent hydrolases"/>
    <property type="match status" value="1"/>
</dbReference>